<dbReference type="EMBL" id="PQ015379">
    <property type="protein sequence ID" value="XDJ15275.1"/>
    <property type="molecule type" value="Genomic_DNA"/>
</dbReference>
<sequence length="93" mass="10603">MNEYIVLFADEEHAERAGLHARYLTAVNQLQAVRLVLPFLPWGVIRESVSYAHLVGNHYEHKAVSSEHSRSFLHSVTRAAADLNLIPVQINQW</sequence>
<reference evidence="1" key="1">
    <citation type="submission" date="2024-07" db="EMBL/GenBank/DDBJ databases">
        <authorList>
            <person name="Bringhurst R.M."/>
            <person name="Homer T.E."/>
        </authorList>
    </citation>
    <scope>NUCLEOTIDE SEQUENCE</scope>
</reference>
<evidence type="ECO:0000313" key="1">
    <source>
        <dbReference type="EMBL" id="XDJ15275.1"/>
    </source>
</evidence>
<organism evidence="1">
    <name type="scientific">Pseudomonas phage HRDY3</name>
    <dbReference type="NCBI Taxonomy" id="3236930"/>
    <lineage>
        <taxon>Viruses</taxon>
    </lineage>
</organism>
<name>A0AB39CEI9_9VIRU</name>
<protein>
    <submittedName>
        <fullName evidence="1">Uncharacterized protein</fullName>
    </submittedName>
</protein>
<proteinExistence type="predicted"/>
<accession>A0AB39CEI9</accession>